<feature type="transmembrane region" description="Helical" evidence="4">
    <location>
        <begin position="161"/>
        <end position="179"/>
    </location>
</feature>
<keyword evidence="4" id="KW-0472">Membrane</keyword>
<dbReference type="GO" id="GO:0043709">
    <property type="term" value="P:cell adhesion involved in single-species biofilm formation"/>
    <property type="evidence" value="ECO:0007669"/>
    <property type="project" value="TreeGrafter"/>
</dbReference>
<proteinExistence type="predicted"/>
<feature type="transmembrane region" description="Helical" evidence="4">
    <location>
        <begin position="130"/>
        <end position="149"/>
    </location>
</feature>
<dbReference type="InterPro" id="IPR050469">
    <property type="entry name" value="Diguanylate_Cyclase"/>
</dbReference>
<dbReference type="PROSITE" id="PS50887">
    <property type="entry name" value="GGDEF"/>
    <property type="match status" value="1"/>
</dbReference>
<name>A0A2T5IZ32_9GAMM</name>
<dbReference type="NCBIfam" id="TIGR00254">
    <property type="entry name" value="GGDEF"/>
    <property type="match status" value="1"/>
</dbReference>
<sequence>MQVGDNTAPATSLPHPIAALSQEPLAQERTAIIELLNDNGRLRGALPHNMEKDYRQLVIQRAISVMQANRWTTILFYLFIGLITYQQVHYVANPAYLQQEMMIWLAIYLMGGGVFAAIGALVYNPKLDRYYSYYMGTASFLGLCGMIVASSAFHSPYINQQASYLVIFIYMLVYSLASLRLVVASLIGIFASFLALAVITTFHLPVDFGQYAQYTGLSNVIGFVIAFMIDQRDRRAFLQARLIDIEKQQLNQLSQEMARISQEDGLTGLANRRHFNETLAREWAIAEREQYPVSLMFIDVDHFKPYNDTYGHLEGDKTLSRVGRTLKKMAKRPADLAARYGGEEFVLLLPKTDIDGAYVLAQEVQAAIDALAIPHKSSKAGKYVSVSIGLSCVIPNDNNSITTLIDQADEGVYAAKKAGRHRIRIFPVPDVMPVRKEINTDGLKENKGI</sequence>
<evidence type="ECO:0000256" key="3">
    <source>
        <dbReference type="ARBA" id="ARBA00034247"/>
    </source>
</evidence>
<dbReference type="EC" id="2.7.7.65" evidence="2"/>
<dbReference type="GO" id="GO:1902201">
    <property type="term" value="P:negative regulation of bacterial-type flagellum-dependent cell motility"/>
    <property type="evidence" value="ECO:0007669"/>
    <property type="project" value="TreeGrafter"/>
</dbReference>
<feature type="transmembrane region" description="Helical" evidence="4">
    <location>
        <begin position="102"/>
        <end position="123"/>
    </location>
</feature>
<evidence type="ECO:0000256" key="1">
    <source>
        <dbReference type="ARBA" id="ARBA00001946"/>
    </source>
</evidence>
<dbReference type="PANTHER" id="PTHR45138:SF9">
    <property type="entry name" value="DIGUANYLATE CYCLASE DGCM-RELATED"/>
    <property type="match status" value="1"/>
</dbReference>
<dbReference type="RefSeq" id="WP_107865636.1">
    <property type="nucleotide sequence ID" value="NZ_QAON01000007.1"/>
</dbReference>
<accession>A0A2T5IZ32</accession>
<dbReference type="CDD" id="cd01949">
    <property type="entry name" value="GGDEF"/>
    <property type="match status" value="1"/>
</dbReference>
<feature type="transmembrane region" description="Helical" evidence="4">
    <location>
        <begin position="186"/>
        <end position="205"/>
    </location>
</feature>
<evidence type="ECO:0000259" key="5">
    <source>
        <dbReference type="PROSITE" id="PS50887"/>
    </source>
</evidence>
<dbReference type="FunFam" id="3.30.70.270:FF:000001">
    <property type="entry name" value="Diguanylate cyclase domain protein"/>
    <property type="match status" value="1"/>
</dbReference>
<dbReference type="InterPro" id="IPR029787">
    <property type="entry name" value="Nucleotide_cyclase"/>
</dbReference>
<dbReference type="SUPFAM" id="SSF55073">
    <property type="entry name" value="Nucleotide cyclase"/>
    <property type="match status" value="1"/>
</dbReference>
<dbReference type="AlphaFoldDB" id="A0A2T5IZ32"/>
<dbReference type="PANTHER" id="PTHR45138">
    <property type="entry name" value="REGULATORY COMPONENTS OF SENSORY TRANSDUCTION SYSTEM"/>
    <property type="match status" value="1"/>
</dbReference>
<comment type="caution">
    <text evidence="6">The sequence shown here is derived from an EMBL/GenBank/DDBJ whole genome shotgun (WGS) entry which is preliminary data.</text>
</comment>
<keyword evidence="4" id="KW-0812">Transmembrane</keyword>
<protein>
    <recommendedName>
        <fullName evidence="2">diguanylate cyclase</fullName>
        <ecNumber evidence="2">2.7.7.65</ecNumber>
    </recommendedName>
</protein>
<feature type="transmembrane region" description="Helical" evidence="4">
    <location>
        <begin position="211"/>
        <end position="229"/>
    </location>
</feature>
<dbReference type="GO" id="GO:0005886">
    <property type="term" value="C:plasma membrane"/>
    <property type="evidence" value="ECO:0007669"/>
    <property type="project" value="TreeGrafter"/>
</dbReference>
<dbReference type="GO" id="GO:0052621">
    <property type="term" value="F:diguanylate cyclase activity"/>
    <property type="evidence" value="ECO:0007669"/>
    <property type="project" value="UniProtKB-EC"/>
</dbReference>
<organism evidence="6 7">
    <name type="scientific">Agitococcus lubricus</name>
    <dbReference type="NCBI Taxonomy" id="1077255"/>
    <lineage>
        <taxon>Bacteria</taxon>
        <taxon>Pseudomonadati</taxon>
        <taxon>Pseudomonadota</taxon>
        <taxon>Gammaproteobacteria</taxon>
        <taxon>Moraxellales</taxon>
        <taxon>Moraxellaceae</taxon>
        <taxon>Agitococcus</taxon>
    </lineage>
</organism>
<dbReference type="OrthoDB" id="9759607at2"/>
<dbReference type="SMART" id="SM00267">
    <property type="entry name" value="GGDEF"/>
    <property type="match status" value="1"/>
</dbReference>
<dbReference type="EMBL" id="QAON01000007">
    <property type="protein sequence ID" value="PTQ89303.1"/>
    <property type="molecule type" value="Genomic_DNA"/>
</dbReference>
<reference evidence="6 7" key="1">
    <citation type="submission" date="2018-04" db="EMBL/GenBank/DDBJ databases">
        <title>Genomic Encyclopedia of Archaeal and Bacterial Type Strains, Phase II (KMG-II): from individual species to whole genera.</title>
        <authorList>
            <person name="Goeker M."/>
        </authorList>
    </citation>
    <scope>NUCLEOTIDE SEQUENCE [LARGE SCALE GENOMIC DNA]</scope>
    <source>
        <strain evidence="6 7">DSM 5822</strain>
    </source>
</reference>
<dbReference type="Gene3D" id="3.30.70.270">
    <property type="match status" value="1"/>
</dbReference>
<evidence type="ECO:0000313" key="6">
    <source>
        <dbReference type="EMBL" id="PTQ89303.1"/>
    </source>
</evidence>
<evidence type="ECO:0000256" key="4">
    <source>
        <dbReference type="SAM" id="Phobius"/>
    </source>
</evidence>
<dbReference type="InterPro" id="IPR043128">
    <property type="entry name" value="Rev_trsase/Diguanyl_cyclase"/>
</dbReference>
<feature type="domain" description="GGDEF" evidence="5">
    <location>
        <begin position="291"/>
        <end position="428"/>
    </location>
</feature>
<keyword evidence="4" id="KW-1133">Transmembrane helix</keyword>
<gene>
    <name evidence="6" type="ORF">C8N29_10731</name>
</gene>
<evidence type="ECO:0000313" key="7">
    <source>
        <dbReference type="Proteomes" id="UP000244223"/>
    </source>
</evidence>
<dbReference type="Pfam" id="PF00990">
    <property type="entry name" value="GGDEF"/>
    <property type="match status" value="1"/>
</dbReference>
<comment type="cofactor">
    <cofactor evidence="1">
        <name>Mg(2+)</name>
        <dbReference type="ChEBI" id="CHEBI:18420"/>
    </cofactor>
</comment>
<keyword evidence="7" id="KW-1185">Reference proteome</keyword>
<evidence type="ECO:0000256" key="2">
    <source>
        <dbReference type="ARBA" id="ARBA00012528"/>
    </source>
</evidence>
<dbReference type="InterPro" id="IPR000160">
    <property type="entry name" value="GGDEF_dom"/>
</dbReference>
<feature type="transmembrane region" description="Helical" evidence="4">
    <location>
        <begin position="71"/>
        <end position="90"/>
    </location>
</feature>
<dbReference type="Proteomes" id="UP000244223">
    <property type="component" value="Unassembled WGS sequence"/>
</dbReference>
<comment type="catalytic activity">
    <reaction evidence="3">
        <text>2 GTP = 3',3'-c-di-GMP + 2 diphosphate</text>
        <dbReference type="Rhea" id="RHEA:24898"/>
        <dbReference type="ChEBI" id="CHEBI:33019"/>
        <dbReference type="ChEBI" id="CHEBI:37565"/>
        <dbReference type="ChEBI" id="CHEBI:58805"/>
        <dbReference type="EC" id="2.7.7.65"/>
    </reaction>
</comment>